<organism evidence="2 3">
    <name type="scientific">Eleutherodactylus coqui</name>
    <name type="common">Puerto Rican coqui</name>
    <dbReference type="NCBI Taxonomy" id="57060"/>
    <lineage>
        <taxon>Eukaryota</taxon>
        <taxon>Metazoa</taxon>
        <taxon>Chordata</taxon>
        <taxon>Craniata</taxon>
        <taxon>Vertebrata</taxon>
        <taxon>Euteleostomi</taxon>
        <taxon>Amphibia</taxon>
        <taxon>Batrachia</taxon>
        <taxon>Anura</taxon>
        <taxon>Neobatrachia</taxon>
        <taxon>Hyloidea</taxon>
        <taxon>Eleutherodactylidae</taxon>
        <taxon>Eleutherodactylinae</taxon>
        <taxon>Eleutherodactylus</taxon>
        <taxon>Eleutherodactylus</taxon>
    </lineage>
</organism>
<accession>A0A8J6JR38</accession>
<protein>
    <submittedName>
        <fullName evidence="2">Uncharacterized protein</fullName>
    </submittedName>
</protein>
<gene>
    <name evidence="2" type="ORF">GDO78_023287</name>
</gene>
<feature type="region of interest" description="Disordered" evidence="1">
    <location>
        <begin position="1"/>
        <end position="68"/>
    </location>
</feature>
<evidence type="ECO:0000313" key="3">
    <source>
        <dbReference type="Proteomes" id="UP000770717"/>
    </source>
</evidence>
<evidence type="ECO:0000256" key="1">
    <source>
        <dbReference type="SAM" id="MobiDB-lite"/>
    </source>
</evidence>
<dbReference type="Proteomes" id="UP000770717">
    <property type="component" value="Unassembled WGS sequence"/>
</dbReference>
<sequence>MDTPDLGVTAEDHESPSSSELADLRVEEIDYESTSGKDDSEKEEEDDNNKEKYKYELSSGCPGTSAGE</sequence>
<name>A0A8J6JR38_ELECQ</name>
<reference evidence="2" key="1">
    <citation type="thesis" date="2020" institute="ProQuest LLC" country="789 East Eisenhower Parkway, Ann Arbor, MI, USA">
        <title>Comparative Genomics and Chromosome Evolution.</title>
        <authorList>
            <person name="Mudd A.B."/>
        </authorList>
    </citation>
    <scope>NUCLEOTIDE SEQUENCE</scope>
    <source>
        <strain evidence="2">HN-11 Male</strain>
        <tissue evidence="2">Kidney and liver</tissue>
    </source>
</reference>
<dbReference type="EMBL" id="WNTK01000998">
    <property type="protein sequence ID" value="KAG9468201.1"/>
    <property type="molecule type" value="Genomic_DNA"/>
</dbReference>
<evidence type="ECO:0000313" key="2">
    <source>
        <dbReference type="EMBL" id="KAG9468201.1"/>
    </source>
</evidence>
<comment type="caution">
    <text evidence="2">The sequence shown here is derived from an EMBL/GenBank/DDBJ whole genome shotgun (WGS) entry which is preliminary data.</text>
</comment>
<dbReference type="AlphaFoldDB" id="A0A8J6JR38"/>
<dbReference type="OrthoDB" id="9902435at2759"/>
<proteinExistence type="predicted"/>
<keyword evidence="3" id="KW-1185">Reference proteome</keyword>